<reference evidence="2" key="1">
    <citation type="submission" date="2020-05" db="EMBL/GenBank/DDBJ databases">
        <title>Complete genome sequence of Bradyrhizobium diazoefficiens XF5 isolated from soybean nodule.</title>
        <authorList>
            <person name="Noda R."/>
            <person name="Kakizaki K."/>
            <person name="Minamisawa K."/>
        </authorList>
    </citation>
    <scope>NUCLEOTIDE SEQUENCE</scope>
    <source>
        <strain evidence="2">XF5</strain>
    </source>
</reference>
<sequence length="98" mass="10546">MPLARLKEHHEQNIIQNERLELALSLASQVPGDAKEKQKTCDFLKRAVEWIGDDADSGAKRNAMALAVQMPHDLQAAMSTAGIAAFIVAALFFGGEAG</sequence>
<dbReference type="EMBL" id="AP023095">
    <property type="protein sequence ID" value="BCE56379.1"/>
    <property type="molecule type" value="Genomic_DNA"/>
</dbReference>
<keyword evidence="1" id="KW-0472">Membrane</keyword>
<feature type="transmembrane region" description="Helical" evidence="1">
    <location>
        <begin position="74"/>
        <end position="93"/>
    </location>
</feature>
<dbReference type="AlphaFoldDB" id="A0A809ZVE0"/>
<accession>A0A809ZVE0</accession>
<gene>
    <name evidence="2" type="ORF">XF5B_38910</name>
</gene>
<proteinExistence type="predicted"/>
<protein>
    <submittedName>
        <fullName evidence="2">Uncharacterized protein</fullName>
    </submittedName>
</protein>
<keyword evidence="1" id="KW-1133">Transmembrane helix</keyword>
<evidence type="ECO:0000313" key="2">
    <source>
        <dbReference type="EMBL" id="BCE56379.1"/>
    </source>
</evidence>
<evidence type="ECO:0000256" key="1">
    <source>
        <dbReference type="SAM" id="Phobius"/>
    </source>
</evidence>
<organism evidence="2">
    <name type="scientific">Bradyrhizobium diazoefficiens</name>
    <dbReference type="NCBI Taxonomy" id="1355477"/>
    <lineage>
        <taxon>Bacteria</taxon>
        <taxon>Pseudomonadati</taxon>
        <taxon>Pseudomonadota</taxon>
        <taxon>Alphaproteobacteria</taxon>
        <taxon>Hyphomicrobiales</taxon>
        <taxon>Nitrobacteraceae</taxon>
        <taxon>Bradyrhizobium</taxon>
    </lineage>
</organism>
<keyword evidence="1" id="KW-0812">Transmembrane</keyword>
<name>A0A809ZVE0_9BRAD</name>
<dbReference type="RefSeq" id="WP_183117497.1">
    <property type="nucleotide sequence ID" value="NZ_AP022638.1"/>
</dbReference>